<proteinExistence type="predicted"/>
<gene>
    <name evidence="2" type="ORF">Tci_925612</name>
</gene>
<sequence length="69" mass="7155">MSKFAQFSERILSEHGPPHGFHAEIYASRTPSAEGTTTMDMSMTGLDMPTSTSTGSMAPSGASASTGMP</sequence>
<evidence type="ECO:0000256" key="1">
    <source>
        <dbReference type="SAM" id="MobiDB-lite"/>
    </source>
</evidence>
<feature type="non-terminal residue" evidence="2">
    <location>
        <position position="69"/>
    </location>
</feature>
<feature type="compositionally biased region" description="Polar residues" evidence="1">
    <location>
        <begin position="30"/>
        <end position="41"/>
    </location>
</feature>
<comment type="caution">
    <text evidence="2">The sequence shown here is derived from an EMBL/GenBank/DDBJ whole genome shotgun (WGS) entry which is preliminary data.</text>
</comment>
<evidence type="ECO:0000313" key="2">
    <source>
        <dbReference type="EMBL" id="GFD53643.1"/>
    </source>
</evidence>
<accession>A0A699X3J9</accession>
<reference evidence="2" key="1">
    <citation type="journal article" date="2019" name="Sci. Rep.">
        <title>Draft genome of Tanacetum cinerariifolium, the natural source of mosquito coil.</title>
        <authorList>
            <person name="Yamashiro T."/>
            <person name="Shiraishi A."/>
            <person name="Satake H."/>
            <person name="Nakayama K."/>
        </authorList>
    </citation>
    <scope>NUCLEOTIDE SEQUENCE</scope>
</reference>
<dbReference type="AlphaFoldDB" id="A0A699X3J9"/>
<name>A0A699X3J9_TANCI</name>
<feature type="region of interest" description="Disordered" evidence="1">
    <location>
        <begin position="30"/>
        <end position="69"/>
    </location>
</feature>
<dbReference type="EMBL" id="BKCJ011796787">
    <property type="protein sequence ID" value="GFD53643.1"/>
    <property type="molecule type" value="Genomic_DNA"/>
</dbReference>
<feature type="compositionally biased region" description="Polar residues" evidence="1">
    <location>
        <begin position="49"/>
        <end position="69"/>
    </location>
</feature>
<organism evidence="2">
    <name type="scientific">Tanacetum cinerariifolium</name>
    <name type="common">Dalmatian daisy</name>
    <name type="synonym">Chrysanthemum cinerariifolium</name>
    <dbReference type="NCBI Taxonomy" id="118510"/>
    <lineage>
        <taxon>Eukaryota</taxon>
        <taxon>Viridiplantae</taxon>
        <taxon>Streptophyta</taxon>
        <taxon>Embryophyta</taxon>
        <taxon>Tracheophyta</taxon>
        <taxon>Spermatophyta</taxon>
        <taxon>Magnoliopsida</taxon>
        <taxon>eudicotyledons</taxon>
        <taxon>Gunneridae</taxon>
        <taxon>Pentapetalae</taxon>
        <taxon>asterids</taxon>
        <taxon>campanulids</taxon>
        <taxon>Asterales</taxon>
        <taxon>Asteraceae</taxon>
        <taxon>Asteroideae</taxon>
        <taxon>Anthemideae</taxon>
        <taxon>Anthemidinae</taxon>
        <taxon>Tanacetum</taxon>
    </lineage>
</organism>
<protein>
    <submittedName>
        <fullName evidence="2">Uncharacterized protein</fullName>
    </submittedName>
</protein>